<organism evidence="7 10">
    <name type="scientific">Pseudomonas delhiensis</name>
    <dbReference type="NCBI Taxonomy" id="366289"/>
    <lineage>
        <taxon>Bacteria</taxon>
        <taxon>Pseudomonadati</taxon>
        <taxon>Pseudomonadota</taxon>
        <taxon>Gammaproteobacteria</taxon>
        <taxon>Pseudomonadales</taxon>
        <taxon>Pseudomonadaceae</taxon>
        <taxon>Pseudomonas</taxon>
    </lineage>
</organism>
<keyword evidence="3 6" id="KW-0963">Cytoplasm</keyword>
<protein>
    <recommendedName>
        <fullName evidence="6">Flagellar secretion chaperone FliS</fullName>
    </recommendedName>
</protein>
<proteinExistence type="inferred from homology"/>
<evidence type="ECO:0000313" key="7">
    <source>
        <dbReference type="EMBL" id="SDH97098.1"/>
    </source>
</evidence>
<comment type="subcellular location">
    <subcellularLocation>
        <location evidence="1 6">Cytoplasm</location>
        <location evidence="1 6">Cytosol</location>
    </subcellularLocation>
</comment>
<dbReference type="EMBL" id="FNEC01000001">
    <property type="protein sequence ID" value="SDH97098.1"/>
    <property type="molecule type" value="Genomic_DNA"/>
</dbReference>
<dbReference type="GO" id="GO:0005829">
    <property type="term" value="C:cytosol"/>
    <property type="evidence" value="ECO:0007669"/>
    <property type="project" value="UniProtKB-SubCell"/>
</dbReference>
<dbReference type="Proteomes" id="UP000198309">
    <property type="component" value="Unassembled WGS sequence"/>
</dbReference>
<dbReference type="GO" id="GO:0044780">
    <property type="term" value="P:bacterial-type flagellum assembly"/>
    <property type="evidence" value="ECO:0007669"/>
    <property type="project" value="InterPro"/>
</dbReference>
<reference evidence="7 10" key="1">
    <citation type="submission" date="2016-10" db="EMBL/GenBank/DDBJ databases">
        <authorList>
            <person name="de Groot N.N."/>
        </authorList>
    </citation>
    <scope>NUCLEOTIDE SEQUENCE [LARGE SCALE GENOMIC DNA]</scope>
    <source>
        <strain evidence="7 10">CCM 7361</strain>
    </source>
</reference>
<keyword evidence="7" id="KW-0282">Flagellum</keyword>
<keyword evidence="4 6" id="KW-1005">Bacterial flagellum biogenesis</keyword>
<sequence length="126" mass="13927">MNAMAALRQYQNVGVQAQLHEASPHRLIQMLMEGGLSRIAQARGAMQRGQMAEKGQLIGKAVAIIGGLRDGLNLEAGGDYAERLNALYIYMGRRLLEANRQNDEHMLDEVANLLRSIKEGWDGIPQ</sequence>
<keyword evidence="5" id="KW-0143">Chaperone</keyword>
<evidence type="ECO:0000256" key="5">
    <source>
        <dbReference type="ARBA" id="ARBA00023186"/>
    </source>
</evidence>
<dbReference type="InterPro" id="IPR036584">
    <property type="entry name" value="FliS_sf"/>
</dbReference>
<dbReference type="EMBL" id="FZPC01000012">
    <property type="protein sequence ID" value="SNT02800.1"/>
    <property type="molecule type" value="Genomic_DNA"/>
</dbReference>
<dbReference type="CDD" id="cd16098">
    <property type="entry name" value="FliS"/>
    <property type="match status" value="1"/>
</dbReference>
<dbReference type="SUPFAM" id="SSF101116">
    <property type="entry name" value="Flagellar export chaperone FliS"/>
    <property type="match status" value="1"/>
</dbReference>
<evidence type="ECO:0000313" key="10">
    <source>
        <dbReference type="Proteomes" id="UP000199693"/>
    </source>
</evidence>
<evidence type="ECO:0000256" key="6">
    <source>
        <dbReference type="PIRNR" id="PIRNR039090"/>
    </source>
</evidence>
<evidence type="ECO:0000256" key="2">
    <source>
        <dbReference type="ARBA" id="ARBA00008787"/>
    </source>
</evidence>
<dbReference type="PANTHER" id="PTHR34773">
    <property type="entry name" value="FLAGELLAR SECRETION CHAPERONE FLIS"/>
    <property type="match status" value="1"/>
</dbReference>
<dbReference type="Pfam" id="PF02561">
    <property type="entry name" value="FliS"/>
    <property type="match status" value="1"/>
</dbReference>
<keyword evidence="7" id="KW-0966">Cell projection</keyword>
<dbReference type="PANTHER" id="PTHR34773:SF1">
    <property type="entry name" value="FLAGELLAR SECRETION CHAPERONE FLIS"/>
    <property type="match status" value="1"/>
</dbReference>
<dbReference type="InterPro" id="IPR003713">
    <property type="entry name" value="FliS"/>
</dbReference>
<evidence type="ECO:0000256" key="3">
    <source>
        <dbReference type="ARBA" id="ARBA00022490"/>
    </source>
</evidence>
<evidence type="ECO:0000256" key="4">
    <source>
        <dbReference type="ARBA" id="ARBA00022795"/>
    </source>
</evidence>
<dbReference type="AlphaFoldDB" id="A0A239JAD0"/>
<dbReference type="RefSeq" id="WP_009620865.1">
    <property type="nucleotide sequence ID" value="NZ_FNEC01000001.1"/>
</dbReference>
<name>A0A239JAD0_9PSED</name>
<dbReference type="Gene3D" id="1.20.120.340">
    <property type="entry name" value="Flagellar protein FliS"/>
    <property type="match status" value="1"/>
</dbReference>
<evidence type="ECO:0000313" key="9">
    <source>
        <dbReference type="Proteomes" id="UP000198309"/>
    </source>
</evidence>
<dbReference type="GO" id="GO:0071973">
    <property type="term" value="P:bacterial-type flagellum-dependent cell motility"/>
    <property type="evidence" value="ECO:0007669"/>
    <property type="project" value="TreeGrafter"/>
</dbReference>
<evidence type="ECO:0000313" key="8">
    <source>
        <dbReference type="EMBL" id="SNT02800.1"/>
    </source>
</evidence>
<comment type="similarity">
    <text evidence="2 6">Belongs to the FliS family.</text>
</comment>
<gene>
    <name evidence="7" type="ORF">SAMN05216189_1001135</name>
    <name evidence="8" type="ORF">SAMN06295949_11241</name>
</gene>
<dbReference type="GeneID" id="72994786"/>
<accession>A0A239JAD0</accession>
<dbReference type="NCBIfam" id="TIGR00208">
    <property type="entry name" value="fliS"/>
    <property type="match status" value="1"/>
</dbReference>
<dbReference type="Proteomes" id="UP000199693">
    <property type="component" value="Unassembled WGS sequence"/>
</dbReference>
<keyword evidence="9" id="KW-1185">Reference proteome</keyword>
<dbReference type="PIRSF" id="PIRSF039090">
    <property type="entry name" value="Flis"/>
    <property type="match status" value="1"/>
</dbReference>
<reference evidence="8 9" key="2">
    <citation type="submission" date="2017-06" db="EMBL/GenBank/DDBJ databases">
        <authorList>
            <person name="Varghese N."/>
            <person name="Submissions S."/>
        </authorList>
    </citation>
    <scope>NUCLEOTIDE SEQUENCE [LARGE SCALE GENOMIC DNA]</scope>
    <source>
        <strain evidence="8 9">RLD-1</strain>
    </source>
</reference>
<evidence type="ECO:0000256" key="1">
    <source>
        <dbReference type="ARBA" id="ARBA00004514"/>
    </source>
</evidence>
<keyword evidence="7" id="KW-0969">Cilium</keyword>